<dbReference type="PANTHER" id="PTHR12697:SF5">
    <property type="entry name" value="DEOXYHYPUSINE HYDROXYLASE"/>
    <property type="match status" value="1"/>
</dbReference>
<gene>
    <name evidence="1" type="ORF">ACFQDO_15325</name>
</gene>
<dbReference type="InterPro" id="IPR011989">
    <property type="entry name" value="ARM-like"/>
</dbReference>
<dbReference type="Gene3D" id="1.25.10.10">
    <property type="entry name" value="Leucine-rich Repeat Variant"/>
    <property type="match status" value="2"/>
</dbReference>
<accession>A0ABW1JIL1</accession>
<dbReference type="InterPro" id="IPR004155">
    <property type="entry name" value="PBS_lyase_HEAT"/>
</dbReference>
<evidence type="ECO:0000313" key="1">
    <source>
        <dbReference type="EMBL" id="MFC6008508.1"/>
    </source>
</evidence>
<dbReference type="SUPFAM" id="SSF48371">
    <property type="entry name" value="ARM repeat"/>
    <property type="match status" value="1"/>
</dbReference>
<dbReference type="SMART" id="SM00567">
    <property type="entry name" value="EZ_HEAT"/>
    <property type="match status" value="6"/>
</dbReference>
<proteinExistence type="predicted"/>
<organism evidence="1 2">
    <name type="scientific">Angustibacter luteus</name>
    <dbReference type="NCBI Taxonomy" id="658456"/>
    <lineage>
        <taxon>Bacteria</taxon>
        <taxon>Bacillati</taxon>
        <taxon>Actinomycetota</taxon>
        <taxon>Actinomycetes</taxon>
        <taxon>Kineosporiales</taxon>
        <taxon>Kineosporiaceae</taxon>
    </lineage>
</organism>
<evidence type="ECO:0000313" key="2">
    <source>
        <dbReference type="Proteomes" id="UP001596189"/>
    </source>
</evidence>
<dbReference type="EMBL" id="JBHSRD010000004">
    <property type="protein sequence ID" value="MFC6008508.1"/>
    <property type="molecule type" value="Genomic_DNA"/>
</dbReference>
<reference evidence="2" key="1">
    <citation type="journal article" date="2019" name="Int. J. Syst. Evol. Microbiol.">
        <title>The Global Catalogue of Microorganisms (GCM) 10K type strain sequencing project: providing services to taxonomists for standard genome sequencing and annotation.</title>
        <authorList>
            <consortium name="The Broad Institute Genomics Platform"/>
            <consortium name="The Broad Institute Genome Sequencing Center for Infectious Disease"/>
            <person name="Wu L."/>
            <person name="Ma J."/>
        </authorList>
    </citation>
    <scope>NUCLEOTIDE SEQUENCE [LARGE SCALE GENOMIC DNA]</scope>
    <source>
        <strain evidence="2">KACC 14249</strain>
    </source>
</reference>
<comment type="caution">
    <text evidence="1">The sequence shown here is derived from an EMBL/GenBank/DDBJ whole genome shotgun (WGS) entry which is preliminary data.</text>
</comment>
<dbReference type="RefSeq" id="WP_345714793.1">
    <property type="nucleotide sequence ID" value="NZ_BAABFP010000002.1"/>
</dbReference>
<sequence>MNAAAAFAVGGLAIALLCVALAVAIVLRRGLRQRSVRRRIALADPYRPLLVALVADEGQDPVYVERLLALDDQVWRALEPVVVSMVRKLRGGARTALVELLERRGTIDRLVKRLHGAGAVGRARSAELLGLLGAHAPREELEHLLEHDRDPEVRIVAARALGEIGDPASTKILVRSVAGPHPVPMRIVARSLARLGPGATPILVTAMSAHDPAARAVAAEILGLGGAVTAVGVLASHAMHDPDDDVRIRCARALGRIGVPSGLTVLGRCLDPAEPFALRAVAARAIGDIGGRQAVEMLEPLLLDDAHLVASNAARALGRLGDRAVERLREVAARGGPGAIYAAEALAMNELNATEPPRAPADRPTPVVPAQVQAIAAAMASEAVR</sequence>
<protein>
    <submittedName>
        <fullName evidence="1">HEAT repeat domain-containing protein</fullName>
    </submittedName>
</protein>
<dbReference type="InterPro" id="IPR016024">
    <property type="entry name" value="ARM-type_fold"/>
</dbReference>
<name>A0ABW1JIL1_9ACTN</name>
<dbReference type="Proteomes" id="UP001596189">
    <property type="component" value="Unassembled WGS sequence"/>
</dbReference>
<dbReference type="PANTHER" id="PTHR12697">
    <property type="entry name" value="PBS LYASE HEAT-LIKE PROTEIN"/>
    <property type="match status" value="1"/>
</dbReference>
<dbReference type="Pfam" id="PF13646">
    <property type="entry name" value="HEAT_2"/>
    <property type="match status" value="3"/>
</dbReference>
<keyword evidence="2" id="KW-1185">Reference proteome</keyword>